<feature type="chain" id="PRO_5041471066" evidence="2">
    <location>
        <begin position="28"/>
        <end position="267"/>
    </location>
</feature>
<reference evidence="3" key="1">
    <citation type="submission" date="2019-07" db="EMBL/GenBank/DDBJ databases">
        <title>Toxilogical consequences of a new and cryptic species of cyanobacteria (Komarekiella delphini-convector) recovered from the epidermis of a bottlenose dolphin and 1500 ft. in the air.</title>
        <authorList>
            <person name="Brown A.O."/>
            <person name="Dvorak P."/>
            <person name="Villanueva C.D."/>
            <person name="Foss A.J."/>
            <person name="Garvey A.D."/>
            <person name="Gibson Q.A."/>
            <person name="Johansen J.R."/>
            <person name="Casamatta D.A."/>
        </authorList>
    </citation>
    <scope>NUCLEOTIDE SEQUENCE</scope>
    <source>
        <strain evidence="3">SJRDD-AB1</strain>
    </source>
</reference>
<dbReference type="AlphaFoldDB" id="A0AA40SUG7"/>
<organism evidence="3 4">
    <name type="scientific">Komarekiella delphini-convector SJRDD-AB1</name>
    <dbReference type="NCBI Taxonomy" id="2593771"/>
    <lineage>
        <taxon>Bacteria</taxon>
        <taxon>Bacillati</taxon>
        <taxon>Cyanobacteriota</taxon>
        <taxon>Cyanophyceae</taxon>
        <taxon>Nostocales</taxon>
        <taxon>Nostocaceae</taxon>
        <taxon>Komarekiella</taxon>
        <taxon>Komarekiella delphini-convector</taxon>
    </lineage>
</organism>
<dbReference type="RefSeq" id="WP_191756750.1">
    <property type="nucleotide sequence ID" value="NZ_VJXY01000005.1"/>
</dbReference>
<comment type="caution">
    <text evidence="3">The sequence shown here is derived from an EMBL/GenBank/DDBJ whole genome shotgun (WGS) entry which is preliminary data.</text>
</comment>
<accession>A0AA40SUG7</accession>
<evidence type="ECO:0000313" key="4">
    <source>
        <dbReference type="Proteomes" id="UP001165986"/>
    </source>
</evidence>
<gene>
    <name evidence="3" type="ORF">FNW02_06510</name>
</gene>
<dbReference type="Pfam" id="PF06051">
    <property type="entry name" value="DUF928"/>
    <property type="match status" value="1"/>
</dbReference>
<evidence type="ECO:0000256" key="1">
    <source>
        <dbReference type="SAM" id="MobiDB-lite"/>
    </source>
</evidence>
<proteinExistence type="predicted"/>
<evidence type="ECO:0000313" key="3">
    <source>
        <dbReference type="EMBL" id="MBD6615498.1"/>
    </source>
</evidence>
<keyword evidence="4" id="KW-1185">Reference proteome</keyword>
<keyword evidence="2" id="KW-0732">Signal</keyword>
<name>A0AA40SUG7_9NOST</name>
<dbReference type="InterPro" id="IPR010328">
    <property type="entry name" value="DUF928"/>
</dbReference>
<feature type="region of interest" description="Disordered" evidence="1">
    <location>
        <begin position="57"/>
        <end position="76"/>
    </location>
</feature>
<protein>
    <submittedName>
        <fullName evidence="3">DUF928 domain-containing protein</fullName>
    </submittedName>
</protein>
<feature type="signal peptide" evidence="2">
    <location>
        <begin position="1"/>
        <end position="27"/>
    </location>
</feature>
<evidence type="ECO:0000256" key="2">
    <source>
        <dbReference type="SAM" id="SignalP"/>
    </source>
</evidence>
<dbReference type="EMBL" id="VJXY01000005">
    <property type="protein sequence ID" value="MBD6615498.1"/>
    <property type="molecule type" value="Genomic_DNA"/>
</dbReference>
<sequence length="267" mass="29714">MKNNFSRKFALFSLTMLLEIAVINAFAGRLTAQPSSTLFNPEIIESGEVVGEKVNFKPPKVGAPENRKGGASRGLNCSQSQKSLKALLPASNLGLTVEQYPTFFVYVPPISTQLAEFELREGNDSTVVYKTRFKLPATPGVVNFSLPPNKTLQPLEVGKNYKWSFSIICDSEDRSKDLFVEGWVQRIEPSLTLTSQVEKAKPRDRPALYAESGIWHETLMTLAELRYSYPQDSTLVAEWTELLESVGLNNIAQEPLVPNSKNDQANK</sequence>
<dbReference type="Proteomes" id="UP001165986">
    <property type="component" value="Unassembled WGS sequence"/>
</dbReference>